<keyword evidence="2" id="KW-1133">Transmembrane helix</keyword>
<comment type="caution">
    <text evidence="3">The sequence shown here is derived from an EMBL/GenBank/DDBJ whole genome shotgun (WGS) entry which is preliminary data.</text>
</comment>
<dbReference type="EMBL" id="JALLBG020000155">
    <property type="protein sequence ID" value="KAL3761230.1"/>
    <property type="molecule type" value="Genomic_DNA"/>
</dbReference>
<gene>
    <name evidence="3" type="ORF">ACHAWU_007047</name>
</gene>
<feature type="transmembrane region" description="Helical" evidence="2">
    <location>
        <begin position="522"/>
        <end position="543"/>
    </location>
</feature>
<dbReference type="AlphaFoldDB" id="A0ABD3MAU1"/>
<evidence type="ECO:0000256" key="2">
    <source>
        <dbReference type="SAM" id="Phobius"/>
    </source>
</evidence>
<feature type="compositionally biased region" description="Low complexity" evidence="1">
    <location>
        <begin position="404"/>
        <end position="413"/>
    </location>
</feature>
<keyword evidence="2" id="KW-0472">Membrane</keyword>
<protein>
    <submittedName>
        <fullName evidence="3">Uncharacterized protein</fullName>
    </submittedName>
</protein>
<evidence type="ECO:0000256" key="1">
    <source>
        <dbReference type="SAM" id="MobiDB-lite"/>
    </source>
</evidence>
<keyword evidence="2" id="KW-0812">Transmembrane</keyword>
<feature type="region of interest" description="Disordered" evidence="1">
    <location>
        <begin position="247"/>
        <end position="292"/>
    </location>
</feature>
<feature type="compositionally biased region" description="Acidic residues" evidence="1">
    <location>
        <begin position="558"/>
        <end position="578"/>
    </location>
</feature>
<sequence length="578" mass="61749">MSAATTTTTSTSFPIGSSVLLQNLINGSQFNDKKGIVKSILDVNSGRQEVYVFEAQKSMAIKPINLRYEPRELSSLSISEMKGLLRIYYASDDENKNAESSGMDKQELRKHVLKVIGETIGNDPVKIAELVAKSNEPNDNLPSNSSNNNASPSSSSSSSSSLNSSQLRQGAERMSQMSPDDIRRQAATMKAMGPAALRAMNPQMAHMSDEQINMAIAQMEAVANDPNQLKMAAEQMKNMSEADLRRAMNLGGGGGAPSSSTSSTATSNASSSTRASTPSSSSSSSSIPPAIPQNISKTQFEQAAQQMSSLSPSQLRQQATMLRSVPYDTLRKTNPPMAHMTDAQIETSIQQLEQMAENPSLMQMAAEQMKSMTEEQYESMKQMLGVGGAGGGGAGGAGGGGGTSSSSSTSGATNAPIDPSNIMEGLLSNPDQLNSMIRTMKQNPELLKSVLSSQLGGGSSSDAAIPSRQKEQLNKAIDSFVQMDDEKLEKYLKLANGVQRMAKPLVTTLDSVKKRTGLSTRVLIVMIVVGMLAVFGIAMMKLWMWWNQSTRDGGTAITEEEEDSGMIPELLDDANSEF</sequence>
<feature type="region of interest" description="Disordered" evidence="1">
    <location>
        <begin position="298"/>
        <end position="317"/>
    </location>
</feature>
<proteinExistence type="predicted"/>
<feature type="compositionally biased region" description="Low complexity" evidence="1">
    <location>
        <begin position="257"/>
        <end position="288"/>
    </location>
</feature>
<feature type="compositionally biased region" description="Low complexity" evidence="1">
    <location>
        <begin position="135"/>
        <end position="165"/>
    </location>
</feature>
<keyword evidence="4" id="KW-1185">Reference proteome</keyword>
<evidence type="ECO:0000313" key="3">
    <source>
        <dbReference type="EMBL" id="KAL3761230.1"/>
    </source>
</evidence>
<name>A0ABD3MAU1_9STRA</name>
<feature type="compositionally biased region" description="Gly residues" evidence="1">
    <location>
        <begin position="391"/>
        <end position="403"/>
    </location>
</feature>
<feature type="region of interest" description="Disordered" evidence="1">
    <location>
        <begin position="555"/>
        <end position="578"/>
    </location>
</feature>
<reference evidence="3 4" key="1">
    <citation type="submission" date="2024-10" db="EMBL/GenBank/DDBJ databases">
        <title>Updated reference genomes for cyclostephanoid diatoms.</title>
        <authorList>
            <person name="Roberts W.R."/>
            <person name="Alverson A.J."/>
        </authorList>
    </citation>
    <scope>NUCLEOTIDE SEQUENCE [LARGE SCALE GENOMIC DNA]</scope>
    <source>
        <strain evidence="3 4">AJA232-27</strain>
    </source>
</reference>
<feature type="region of interest" description="Disordered" evidence="1">
    <location>
        <begin position="391"/>
        <end position="417"/>
    </location>
</feature>
<evidence type="ECO:0000313" key="4">
    <source>
        <dbReference type="Proteomes" id="UP001530293"/>
    </source>
</evidence>
<organism evidence="3 4">
    <name type="scientific">Discostella pseudostelligera</name>
    <dbReference type="NCBI Taxonomy" id="259834"/>
    <lineage>
        <taxon>Eukaryota</taxon>
        <taxon>Sar</taxon>
        <taxon>Stramenopiles</taxon>
        <taxon>Ochrophyta</taxon>
        <taxon>Bacillariophyta</taxon>
        <taxon>Coscinodiscophyceae</taxon>
        <taxon>Thalassiosirophycidae</taxon>
        <taxon>Stephanodiscales</taxon>
        <taxon>Stephanodiscaceae</taxon>
        <taxon>Discostella</taxon>
    </lineage>
</organism>
<feature type="region of interest" description="Disordered" evidence="1">
    <location>
        <begin position="135"/>
        <end position="179"/>
    </location>
</feature>
<accession>A0ABD3MAU1</accession>
<dbReference type="Proteomes" id="UP001530293">
    <property type="component" value="Unassembled WGS sequence"/>
</dbReference>